<proteinExistence type="predicted"/>
<reference evidence="1" key="1">
    <citation type="submission" date="2014-11" db="EMBL/GenBank/DDBJ databases">
        <authorList>
            <person name="Amaro Gonzalez C."/>
        </authorList>
    </citation>
    <scope>NUCLEOTIDE SEQUENCE</scope>
</reference>
<name>A0A0E9T6F2_ANGAN</name>
<organism evidence="1">
    <name type="scientific">Anguilla anguilla</name>
    <name type="common">European freshwater eel</name>
    <name type="synonym">Muraena anguilla</name>
    <dbReference type="NCBI Taxonomy" id="7936"/>
    <lineage>
        <taxon>Eukaryota</taxon>
        <taxon>Metazoa</taxon>
        <taxon>Chordata</taxon>
        <taxon>Craniata</taxon>
        <taxon>Vertebrata</taxon>
        <taxon>Euteleostomi</taxon>
        <taxon>Actinopterygii</taxon>
        <taxon>Neopterygii</taxon>
        <taxon>Teleostei</taxon>
        <taxon>Anguilliformes</taxon>
        <taxon>Anguillidae</taxon>
        <taxon>Anguilla</taxon>
    </lineage>
</organism>
<evidence type="ECO:0000313" key="1">
    <source>
        <dbReference type="EMBL" id="JAH49224.1"/>
    </source>
</evidence>
<accession>A0A0E9T6F2</accession>
<protein>
    <submittedName>
        <fullName evidence="1">Uncharacterized protein</fullName>
    </submittedName>
</protein>
<sequence>MLFQHFIRVISFDYSLNV</sequence>
<dbReference type="AlphaFoldDB" id="A0A0E9T6F2"/>
<reference evidence="1" key="2">
    <citation type="journal article" date="2015" name="Fish Shellfish Immunol.">
        <title>Early steps in the European eel (Anguilla anguilla)-Vibrio vulnificus interaction in the gills: Role of the RtxA13 toxin.</title>
        <authorList>
            <person name="Callol A."/>
            <person name="Pajuelo D."/>
            <person name="Ebbesson L."/>
            <person name="Teles M."/>
            <person name="MacKenzie S."/>
            <person name="Amaro C."/>
        </authorList>
    </citation>
    <scope>NUCLEOTIDE SEQUENCE</scope>
</reference>
<dbReference type="EMBL" id="GBXM01059353">
    <property type="protein sequence ID" value="JAH49224.1"/>
    <property type="molecule type" value="Transcribed_RNA"/>
</dbReference>